<accession>A0AAV0AFT4</accession>
<dbReference type="PANTHER" id="PTHR14614">
    <property type="entry name" value="HEPATOCELLULAR CARCINOMA-ASSOCIATED ANTIGEN"/>
    <property type="match status" value="1"/>
</dbReference>
<proteinExistence type="predicted"/>
<gene>
    <name evidence="2" type="ORF">PPACK8108_LOCUS1383</name>
</gene>
<comment type="caution">
    <text evidence="2">The sequence shown here is derived from an EMBL/GenBank/DDBJ whole genome shotgun (WGS) entry which is preliminary data.</text>
</comment>
<dbReference type="GO" id="GO:0005829">
    <property type="term" value="C:cytosol"/>
    <property type="evidence" value="ECO:0007669"/>
    <property type="project" value="TreeGrafter"/>
</dbReference>
<evidence type="ECO:0000256" key="1">
    <source>
        <dbReference type="SAM" id="MobiDB-lite"/>
    </source>
</evidence>
<organism evidence="2 3">
    <name type="scientific">Phakopsora pachyrhizi</name>
    <name type="common">Asian soybean rust disease fungus</name>
    <dbReference type="NCBI Taxonomy" id="170000"/>
    <lineage>
        <taxon>Eukaryota</taxon>
        <taxon>Fungi</taxon>
        <taxon>Dikarya</taxon>
        <taxon>Basidiomycota</taxon>
        <taxon>Pucciniomycotina</taxon>
        <taxon>Pucciniomycetes</taxon>
        <taxon>Pucciniales</taxon>
        <taxon>Phakopsoraceae</taxon>
        <taxon>Phakopsora</taxon>
    </lineage>
</organism>
<dbReference type="SUPFAM" id="SSF53335">
    <property type="entry name" value="S-adenosyl-L-methionine-dependent methyltransferases"/>
    <property type="match status" value="1"/>
</dbReference>
<evidence type="ECO:0000313" key="2">
    <source>
        <dbReference type="EMBL" id="CAH7667010.1"/>
    </source>
</evidence>
<dbReference type="InterPro" id="IPR019410">
    <property type="entry name" value="Methyltransf_16"/>
</dbReference>
<dbReference type="EMBL" id="CALTRL010000194">
    <property type="protein sequence ID" value="CAH7667010.1"/>
    <property type="molecule type" value="Genomic_DNA"/>
</dbReference>
<evidence type="ECO:0000313" key="3">
    <source>
        <dbReference type="Proteomes" id="UP001153365"/>
    </source>
</evidence>
<dbReference type="GO" id="GO:0032991">
    <property type="term" value="C:protein-containing complex"/>
    <property type="evidence" value="ECO:0007669"/>
    <property type="project" value="TreeGrafter"/>
</dbReference>
<reference evidence="2" key="1">
    <citation type="submission" date="2022-06" db="EMBL/GenBank/DDBJ databases">
        <authorList>
            <consortium name="SYNGENTA / RWTH Aachen University"/>
        </authorList>
    </citation>
    <scope>NUCLEOTIDE SEQUENCE</scope>
</reference>
<keyword evidence="3" id="KW-1185">Reference proteome</keyword>
<feature type="region of interest" description="Disordered" evidence="1">
    <location>
        <begin position="70"/>
        <end position="103"/>
    </location>
</feature>
<feature type="region of interest" description="Disordered" evidence="1">
    <location>
        <begin position="211"/>
        <end position="237"/>
    </location>
</feature>
<dbReference type="PANTHER" id="PTHR14614:SF109">
    <property type="entry name" value="RIBOSOMAL LYSINE N-METHYLTRANSFERASE 5"/>
    <property type="match status" value="1"/>
</dbReference>
<protein>
    <submittedName>
        <fullName evidence="2">Uncharacterized protein</fullName>
    </submittedName>
</protein>
<dbReference type="Pfam" id="PF10294">
    <property type="entry name" value="Methyltransf_16"/>
    <property type="match status" value="1"/>
</dbReference>
<dbReference type="Proteomes" id="UP001153365">
    <property type="component" value="Unassembled WGS sequence"/>
</dbReference>
<sequence length="407" mass="46276">MFDKKPKLLSIDDSHLIRVSDSNQEIFELYSNLNSINDGGKDDEDGSALGFLDSQASILSIQIEVQDPSTKSRNNLLIKKNNSNNDGADDSNHTRDKKGKIKRLKNRRTIDSESYRSSEHQKGRLIQANIYQDIQSIHHRRGDTGSILWRSTLHLSQLLWYDLLYPPPSNDSQSTKTLLDMSLLITDTRILELGSGTGSLAILCDSMFPKDSSSSSSSSTLSSRTTRPKPVFNPSSTTWTLSDRSDQLQTIVKNFRLNCSTPNIPDRYTIQEIDWLEVEKAWSRRRSKIDANQKDISPSSSIFAEFNGEGFDLILVVDCIYHENLILPLIRTIDHLSKPSNDSSSATLVLVVSELRSHEISELFISSWLDLHDWNIFRINSQKLRNDIVDLKMAKPRYAIWCGWKKN</sequence>
<name>A0AAV0AFT4_PHAPC</name>
<feature type="compositionally biased region" description="Low complexity" evidence="1">
    <location>
        <begin position="212"/>
        <end position="225"/>
    </location>
</feature>
<dbReference type="Gene3D" id="3.40.50.150">
    <property type="entry name" value="Vaccinia Virus protein VP39"/>
    <property type="match status" value="1"/>
</dbReference>
<feature type="compositionally biased region" description="Low complexity" evidence="1">
    <location>
        <begin position="71"/>
        <end position="86"/>
    </location>
</feature>
<dbReference type="AlphaFoldDB" id="A0AAV0AFT4"/>
<dbReference type="InterPro" id="IPR029063">
    <property type="entry name" value="SAM-dependent_MTases_sf"/>
</dbReference>
<dbReference type="GO" id="GO:0008757">
    <property type="term" value="F:S-adenosylmethionine-dependent methyltransferase activity"/>
    <property type="evidence" value="ECO:0007669"/>
    <property type="project" value="UniProtKB-ARBA"/>
</dbReference>